<feature type="transmembrane region" description="Helical" evidence="1">
    <location>
        <begin position="73"/>
        <end position="92"/>
    </location>
</feature>
<keyword evidence="1" id="KW-0812">Transmembrane</keyword>
<gene>
    <name evidence="2" type="ORF">ACFFIA_08750</name>
</gene>
<keyword evidence="1" id="KW-0472">Membrane</keyword>
<reference evidence="2 3" key="1">
    <citation type="submission" date="2024-09" db="EMBL/GenBank/DDBJ databases">
        <authorList>
            <person name="Sun Q."/>
            <person name="Mori K."/>
        </authorList>
    </citation>
    <scope>NUCLEOTIDE SEQUENCE [LARGE SCALE GENOMIC DNA]</scope>
    <source>
        <strain evidence="2 3">TBRC 3947</strain>
    </source>
</reference>
<dbReference type="EMBL" id="JBHLUH010000009">
    <property type="protein sequence ID" value="MFC0527748.1"/>
    <property type="molecule type" value="Genomic_DNA"/>
</dbReference>
<evidence type="ECO:0008006" key="4">
    <source>
        <dbReference type="Google" id="ProtNLM"/>
    </source>
</evidence>
<comment type="caution">
    <text evidence="2">The sequence shown here is derived from an EMBL/GenBank/DDBJ whole genome shotgun (WGS) entry which is preliminary data.</text>
</comment>
<feature type="transmembrane region" description="Helical" evidence="1">
    <location>
        <begin position="48"/>
        <end position="68"/>
    </location>
</feature>
<feature type="transmembrane region" description="Helical" evidence="1">
    <location>
        <begin position="9"/>
        <end position="28"/>
    </location>
</feature>
<organism evidence="2 3">
    <name type="scientific">Phytohabitans kaempferiae</name>
    <dbReference type="NCBI Taxonomy" id="1620943"/>
    <lineage>
        <taxon>Bacteria</taxon>
        <taxon>Bacillati</taxon>
        <taxon>Actinomycetota</taxon>
        <taxon>Actinomycetes</taxon>
        <taxon>Micromonosporales</taxon>
        <taxon>Micromonosporaceae</taxon>
    </lineage>
</organism>
<keyword evidence="3" id="KW-1185">Reference proteome</keyword>
<proteinExistence type="predicted"/>
<evidence type="ECO:0000313" key="2">
    <source>
        <dbReference type="EMBL" id="MFC0527748.1"/>
    </source>
</evidence>
<keyword evidence="1" id="KW-1133">Transmembrane helix</keyword>
<feature type="transmembrane region" description="Helical" evidence="1">
    <location>
        <begin position="104"/>
        <end position="127"/>
    </location>
</feature>
<accession>A0ABV6LZW5</accession>
<name>A0ABV6LZW5_9ACTN</name>
<dbReference type="RefSeq" id="WP_377248250.1">
    <property type="nucleotide sequence ID" value="NZ_JBHLUH010000009.1"/>
</dbReference>
<sequence>MTKIRARAGLVEVALVLVATVAVWRLVMGWDWSVVPGPTPDSYRDPNGAFDWVLVHATAAAGTGWLAWRGRPVLGAAGVVLALVVLSGWRMAVAEVIGANLWPVGVAMLTVTLTLTCVAAALAGGWLRQRAHR</sequence>
<evidence type="ECO:0000256" key="1">
    <source>
        <dbReference type="SAM" id="Phobius"/>
    </source>
</evidence>
<protein>
    <recommendedName>
        <fullName evidence="4">Integral membrane protein</fullName>
    </recommendedName>
</protein>
<evidence type="ECO:0000313" key="3">
    <source>
        <dbReference type="Proteomes" id="UP001589867"/>
    </source>
</evidence>
<dbReference type="Proteomes" id="UP001589867">
    <property type="component" value="Unassembled WGS sequence"/>
</dbReference>